<proteinExistence type="predicted"/>
<organism evidence="1">
    <name type="scientific">Culicoides sonorensis</name>
    <name type="common">Biting midge</name>
    <dbReference type="NCBI Taxonomy" id="179676"/>
    <lineage>
        <taxon>Eukaryota</taxon>
        <taxon>Metazoa</taxon>
        <taxon>Ecdysozoa</taxon>
        <taxon>Arthropoda</taxon>
        <taxon>Hexapoda</taxon>
        <taxon>Insecta</taxon>
        <taxon>Pterygota</taxon>
        <taxon>Neoptera</taxon>
        <taxon>Endopterygota</taxon>
        <taxon>Diptera</taxon>
        <taxon>Nematocera</taxon>
        <taxon>Chironomoidea</taxon>
        <taxon>Ceratopogonidae</taxon>
        <taxon>Ceratopogoninae</taxon>
        <taxon>Culicoides</taxon>
        <taxon>Monoculicoides</taxon>
    </lineage>
</organism>
<dbReference type="InterPro" id="IPR011989">
    <property type="entry name" value="ARM-like"/>
</dbReference>
<dbReference type="VEuPathDB" id="VectorBase:CSON001940"/>
<dbReference type="SUPFAM" id="SSF48371">
    <property type="entry name" value="ARM repeat"/>
    <property type="match status" value="1"/>
</dbReference>
<sequence>MLLIILKLSCVAKFNMNPFKSTLSNQTFNIDTHIGDSSKTNRTKFFSKHLNKMTVVKLNDINIMPHEKRYSVINLRQQFILPMNSDQNSIFKESKEKCTQTFHDCDNTQMQPKSSYTSFVNSNFEFQDFDVSVPSKRKFDHHYPSFVIQRPRPLSRASKSRASKMMPEYASVSIDFTKPISLTSNLMQIVPRNSRNEISSEVQEHNLASCDMKSYLDQGIYHLQHPHWESHLQGLQILLEISHLIDWIVYEPYLRFIGQRLIDLIKSPRTTIVCLTCQLAGDLFKATRCIKKPEYEELILLLQVKTGDANKIIRKHANIALDKMITFVSIFDSIKILTVDGPSHKCNLVRIATARLIVCVCNLASLDLLLGHNSCRIRIISALQSFLMDKNMETSLLF</sequence>
<evidence type="ECO:0000313" key="1">
    <source>
        <dbReference type="EMBL" id="SSX29989.1"/>
    </source>
</evidence>
<reference evidence="1" key="1">
    <citation type="submission" date="2018-07" db="EMBL/GenBank/DDBJ databases">
        <authorList>
            <person name="Quirk P.G."/>
            <person name="Krulwich T.A."/>
        </authorList>
    </citation>
    <scope>NUCLEOTIDE SEQUENCE</scope>
</reference>
<accession>A0A336MLS7</accession>
<gene>
    <name evidence="1" type="primary">CSON001940</name>
</gene>
<dbReference type="Gene3D" id="1.25.10.10">
    <property type="entry name" value="Leucine-rich Repeat Variant"/>
    <property type="match status" value="1"/>
</dbReference>
<name>A0A336MLS7_CULSO</name>
<dbReference type="AlphaFoldDB" id="A0A336MLS7"/>
<dbReference type="EMBL" id="UFQT01001314">
    <property type="protein sequence ID" value="SSX29989.1"/>
    <property type="molecule type" value="Genomic_DNA"/>
</dbReference>
<dbReference type="InterPro" id="IPR016024">
    <property type="entry name" value="ARM-type_fold"/>
</dbReference>
<protein>
    <submittedName>
        <fullName evidence="1">CSON001940 protein</fullName>
    </submittedName>
</protein>